<evidence type="ECO:0000259" key="1">
    <source>
        <dbReference type="Pfam" id="PF01368"/>
    </source>
</evidence>
<dbReference type="InterPro" id="IPR038763">
    <property type="entry name" value="DHH_sf"/>
</dbReference>
<organism evidence="3 4">
    <name type="scientific">Aquibacillus rhizosphaerae</name>
    <dbReference type="NCBI Taxonomy" id="3051431"/>
    <lineage>
        <taxon>Bacteria</taxon>
        <taxon>Bacillati</taxon>
        <taxon>Bacillota</taxon>
        <taxon>Bacilli</taxon>
        <taxon>Bacillales</taxon>
        <taxon>Bacillaceae</taxon>
        <taxon>Aquibacillus</taxon>
    </lineage>
</organism>
<dbReference type="PANTHER" id="PTHR47618">
    <property type="entry name" value="BIFUNCTIONAL OLIGORIBONUCLEASE AND PAP PHOSPHATASE NRNA"/>
    <property type="match status" value="1"/>
</dbReference>
<feature type="domain" description="DHHA1" evidence="2">
    <location>
        <begin position="227"/>
        <end position="309"/>
    </location>
</feature>
<dbReference type="InterPro" id="IPR051319">
    <property type="entry name" value="Oligoribo/pAp-PDE_c-di-AMP_PDE"/>
</dbReference>
<dbReference type="EC" id="3.1.3.7" evidence="3"/>
<dbReference type="InterPro" id="IPR003156">
    <property type="entry name" value="DHHA1_dom"/>
</dbReference>
<dbReference type="GO" id="GO:0008441">
    <property type="term" value="F:3'(2'),5'-bisphosphate nucleotidase activity"/>
    <property type="evidence" value="ECO:0007669"/>
    <property type="project" value="UniProtKB-EC"/>
</dbReference>
<evidence type="ECO:0000259" key="2">
    <source>
        <dbReference type="Pfam" id="PF02272"/>
    </source>
</evidence>
<comment type="caution">
    <text evidence="3">The sequence shown here is derived from an EMBL/GenBank/DDBJ whole genome shotgun (WGS) entry which is preliminary data.</text>
</comment>
<protein>
    <submittedName>
        <fullName evidence="3">Bifunctional oligoribonuclease/PAP phosphatase NrnA</fullName>
        <ecNumber evidence="3">3.1.3.7</ecNumber>
    </submittedName>
</protein>
<evidence type="ECO:0000313" key="4">
    <source>
        <dbReference type="Proteomes" id="UP001235343"/>
    </source>
</evidence>
<keyword evidence="3" id="KW-0378">Hydrolase</keyword>
<dbReference type="EMBL" id="JASTZU010000032">
    <property type="protein sequence ID" value="MDL4840673.1"/>
    <property type="molecule type" value="Genomic_DNA"/>
</dbReference>
<reference evidence="3 4" key="1">
    <citation type="submission" date="2023-06" db="EMBL/GenBank/DDBJ databases">
        <title>Aquibacillus rhizosphaerae LR5S19.</title>
        <authorList>
            <person name="Sun J.-Q."/>
        </authorList>
    </citation>
    <scope>NUCLEOTIDE SEQUENCE [LARGE SCALE GENOMIC DNA]</scope>
    <source>
        <strain evidence="3 4">LR5S19</strain>
    </source>
</reference>
<dbReference type="Gene3D" id="3.90.1640.10">
    <property type="entry name" value="inorganic pyrophosphatase (n-terminal core)"/>
    <property type="match status" value="1"/>
</dbReference>
<dbReference type="Gene3D" id="3.10.310.30">
    <property type="match status" value="1"/>
</dbReference>
<accession>A0ABT7L498</accession>
<dbReference type="Proteomes" id="UP001235343">
    <property type="component" value="Unassembled WGS sequence"/>
</dbReference>
<name>A0ABT7L498_9BACI</name>
<sequence>MVKNIIKKIQEYNTIIIHRHVRPDPDAYGSQVGLSQIIKHTYPNKEVFVVGDEDISLSFFSDMDEIKDEIYHNALVIVCDTANQARISDQRFSLGSELIKIDHHPNVDSYGDLAWVNIEASSTSEMIYELFLEAREAGFQCNDRAASLLYAGIVGDTGRFLFPSTSEKTFRYASDLVKYNFNRTELYDLMYKTKRNVARLKGYILQNYTISNSGLSSIIITKEKLQEFEMTSTETSQLVGILGDVEGIKAWVIFVEEENLIRVRLRSKGPIINDIAAKYNGGGHPLASGATIYDWKETAAVIEDLEKVCTDYNKTEENIF</sequence>
<evidence type="ECO:0000313" key="3">
    <source>
        <dbReference type="EMBL" id="MDL4840673.1"/>
    </source>
</evidence>
<keyword evidence="4" id="KW-1185">Reference proteome</keyword>
<dbReference type="InterPro" id="IPR001667">
    <property type="entry name" value="DDH_dom"/>
</dbReference>
<proteinExistence type="predicted"/>
<dbReference type="SUPFAM" id="SSF64182">
    <property type="entry name" value="DHH phosphoesterases"/>
    <property type="match status" value="1"/>
</dbReference>
<gene>
    <name evidence="3" type="ORF">QQS35_09455</name>
</gene>
<dbReference type="PANTHER" id="PTHR47618:SF1">
    <property type="entry name" value="BIFUNCTIONAL OLIGORIBONUCLEASE AND PAP PHOSPHATASE NRNA"/>
    <property type="match status" value="1"/>
</dbReference>
<dbReference type="Pfam" id="PF02272">
    <property type="entry name" value="DHHA1"/>
    <property type="match status" value="1"/>
</dbReference>
<dbReference type="Pfam" id="PF01368">
    <property type="entry name" value="DHH"/>
    <property type="match status" value="1"/>
</dbReference>
<feature type="domain" description="DDH" evidence="1">
    <location>
        <begin position="15"/>
        <end position="153"/>
    </location>
</feature>